<dbReference type="EMBL" id="CP026309">
    <property type="protein sequence ID" value="AUV82520.1"/>
    <property type="molecule type" value="Genomic_DNA"/>
</dbReference>
<organism evidence="1 2">
    <name type="scientific">Salinigranum rubrum</name>
    <dbReference type="NCBI Taxonomy" id="755307"/>
    <lineage>
        <taxon>Archaea</taxon>
        <taxon>Methanobacteriati</taxon>
        <taxon>Methanobacteriota</taxon>
        <taxon>Stenosarchaea group</taxon>
        <taxon>Halobacteria</taxon>
        <taxon>Halobacteriales</taxon>
        <taxon>Haloferacaceae</taxon>
        <taxon>Salinigranum</taxon>
    </lineage>
</organism>
<accession>A0A2I8VKR4</accession>
<protein>
    <submittedName>
        <fullName evidence="1">Uncharacterized protein</fullName>
    </submittedName>
</protein>
<sequence length="217" mass="23296">MGTASQSLCVHADATVVLTTDARVGAVTDDSDESLADRVTVLERQVSALESELRPLVNHDLPLVIGAVRALVDEDISELNGLPAAARRSAQHRRALREDVNELSNRVAALGDIGTGRTSKEEKFAAVLAFAFNKRGDGSKVTVTPEEIRGCTGVSRRYAYELVEAMGESVTGCRVRESEVVQTAKGSRRKSKALLVDCEVVQHESVDVSEFTTGGDE</sequence>
<name>A0A2I8VKR4_9EURY</name>
<keyword evidence="2" id="KW-1185">Reference proteome</keyword>
<evidence type="ECO:0000313" key="2">
    <source>
        <dbReference type="Proteomes" id="UP000236584"/>
    </source>
</evidence>
<proteinExistence type="predicted"/>
<dbReference type="KEGG" id="srub:C2R22_13445"/>
<dbReference type="Proteomes" id="UP000236584">
    <property type="component" value="Chromosome"/>
</dbReference>
<reference evidence="1 2" key="1">
    <citation type="submission" date="2018-01" db="EMBL/GenBank/DDBJ databases">
        <title>Complete genome sequence of Salinigranum rubrum GX10T, an extremely halophilic archaeon isolated from a marine solar saltern.</title>
        <authorList>
            <person name="Han S."/>
        </authorList>
    </citation>
    <scope>NUCLEOTIDE SEQUENCE [LARGE SCALE GENOMIC DNA]</scope>
    <source>
        <strain evidence="1 2">GX10</strain>
    </source>
</reference>
<dbReference type="AlphaFoldDB" id="A0A2I8VKR4"/>
<gene>
    <name evidence="1" type="ORF">C2R22_13445</name>
</gene>
<evidence type="ECO:0000313" key="1">
    <source>
        <dbReference type="EMBL" id="AUV82520.1"/>
    </source>
</evidence>